<dbReference type="Proteomes" id="UP000629468">
    <property type="component" value="Unassembled WGS sequence"/>
</dbReference>
<feature type="transmembrane region" description="Helical" evidence="2">
    <location>
        <begin position="189"/>
        <end position="207"/>
    </location>
</feature>
<dbReference type="AlphaFoldDB" id="A0A8H7KGK8"/>
<dbReference type="EMBL" id="JABXXO010000007">
    <property type="protein sequence ID" value="KAF7773366.1"/>
    <property type="molecule type" value="Genomic_DNA"/>
</dbReference>
<feature type="compositionally biased region" description="Acidic residues" evidence="1">
    <location>
        <begin position="44"/>
        <end position="54"/>
    </location>
</feature>
<feature type="compositionally biased region" description="Basic and acidic residues" evidence="1">
    <location>
        <begin position="55"/>
        <end position="71"/>
    </location>
</feature>
<feature type="compositionally biased region" description="Polar residues" evidence="1">
    <location>
        <begin position="25"/>
        <end position="43"/>
    </location>
</feature>
<sequence length="534" mass="59230">MANSSRSTRSRTRALRHLPNDNPKFESSASDAANPVQVENASTSDDENLWEDVSDVPKEGDSDIGHIRRDALSASALRRQLNGNSRRRKRAGSNHTPTRKSGVNSVAAGSSCSPTPIPHEPLPPFPEEEHQNKWFEEAGYKLAEPTRRPSVRMPSAGDIAYNAMEGISFGGWYAFDITRTALSLLRKPLGAILSLWLLAMILLYISHTLRAAFAPVCWLPLISSSIMCRPITPPPGANYPVLVDAETKTFEQLLDESSGGSALSLEVKKAEMATSDLITLVRISDLRSKDLLADMLSEFVQEAKTTGRRLHKLHSMVGGSVDVIMAANGYALRTIEEETRKSPIISIGSLIPWVTSRKERVMTSTFNNAMDTLSIQISRLILEAEVNIANLNDLEEHLNALHELVSREIMTVDDDREELLAQLWTRLGGNRKDLRHFKQNLAILKNVGMYRHQARVHVTATLQTLLSLSEDMEDLRERVATPGLVGESIPLEVQMQSIQFGIERLKENRMRARRVHDKAVGEITGSAPVWSLGA</sequence>
<reference evidence="3 4" key="1">
    <citation type="journal article" name="Sci. Rep.">
        <title>Telomere-to-telomere assembled and centromere annotated genomes of the two main subspecies of the button mushroom Agaricus bisporus reveal especially polymorphic chromosome ends.</title>
        <authorList>
            <person name="Sonnenberg A.S.M."/>
            <person name="Sedaghat-Telgerd N."/>
            <person name="Lavrijssen B."/>
            <person name="Ohm R.A."/>
            <person name="Hendrickx P.M."/>
            <person name="Scholtmeijer K."/>
            <person name="Baars J.J.P."/>
            <person name="van Peer A."/>
        </authorList>
    </citation>
    <scope>NUCLEOTIDE SEQUENCE [LARGE SCALE GENOMIC DNA]</scope>
    <source>
        <strain evidence="3 4">H119_p4</strain>
    </source>
</reference>
<proteinExistence type="predicted"/>
<keyword evidence="2" id="KW-0812">Transmembrane</keyword>
<evidence type="ECO:0000313" key="4">
    <source>
        <dbReference type="Proteomes" id="UP000629468"/>
    </source>
</evidence>
<evidence type="ECO:0000256" key="1">
    <source>
        <dbReference type="SAM" id="MobiDB-lite"/>
    </source>
</evidence>
<organism evidence="3 4">
    <name type="scientific">Agaricus bisporus var. burnettii</name>
    <dbReference type="NCBI Taxonomy" id="192524"/>
    <lineage>
        <taxon>Eukaryota</taxon>
        <taxon>Fungi</taxon>
        <taxon>Dikarya</taxon>
        <taxon>Basidiomycota</taxon>
        <taxon>Agaricomycotina</taxon>
        <taxon>Agaricomycetes</taxon>
        <taxon>Agaricomycetidae</taxon>
        <taxon>Agaricales</taxon>
        <taxon>Agaricineae</taxon>
        <taxon>Agaricaceae</taxon>
        <taxon>Agaricus</taxon>
    </lineage>
</organism>
<feature type="compositionally biased region" description="Polar residues" evidence="1">
    <location>
        <begin position="93"/>
        <end position="113"/>
    </location>
</feature>
<feature type="region of interest" description="Disordered" evidence="1">
    <location>
        <begin position="1"/>
        <end position="122"/>
    </location>
</feature>
<protein>
    <submittedName>
        <fullName evidence="3">Uncharacterized protein</fullName>
    </submittedName>
</protein>
<comment type="caution">
    <text evidence="3">The sequence shown here is derived from an EMBL/GenBank/DDBJ whole genome shotgun (WGS) entry which is preliminary data.</text>
</comment>
<evidence type="ECO:0000256" key="2">
    <source>
        <dbReference type="SAM" id="Phobius"/>
    </source>
</evidence>
<keyword evidence="2" id="KW-0472">Membrane</keyword>
<accession>A0A8H7KGK8</accession>
<evidence type="ECO:0000313" key="3">
    <source>
        <dbReference type="EMBL" id="KAF7773366.1"/>
    </source>
</evidence>
<name>A0A8H7KGK8_AGABI</name>
<keyword evidence="2" id="KW-1133">Transmembrane helix</keyword>
<gene>
    <name evidence="3" type="ORF">Agabi119p4_5533</name>
</gene>